<feature type="domain" description="RNA polymerase Rpb2" evidence="14">
    <location>
        <begin position="2045"/>
        <end position="2129"/>
    </location>
</feature>
<evidence type="ECO:0000256" key="2">
    <source>
        <dbReference type="ARBA" id="ARBA00006835"/>
    </source>
</evidence>
<evidence type="ECO:0000256" key="8">
    <source>
        <dbReference type="ARBA" id="ARBA00022833"/>
    </source>
</evidence>
<keyword evidence="8" id="KW-0862">Zinc</keyword>
<comment type="function">
    <text evidence="11">DNA-dependent RNA polymerase catalyzes the transcription of DNA into RNA using the four ribonucleoside triphosphates as substrates.</text>
</comment>
<dbReference type="Pfam" id="PF04563">
    <property type="entry name" value="RNA_pol_Rpb2_1"/>
    <property type="match status" value="1"/>
</dbReference>
<feature type="region of interest" description="Disordered" evidence="12">
    <location>
        <begin position="1784"/>
        <end position="1814"/>
    </location>
</feature>
<evidence type="ECO:0000259" key="15">
    <source>
        <dbReference type="Pfam" id="PF04561"/>
    </source>
</evidence>
<keyword evidence="10" id="KW-0539">Nucleus</keyword>
<dbReference type="InterPro" id="IPR007641">
    <property type="entry name" value="RNA_pol_Rpb2_7"/>
</dbReference>
<dbReference type="Proteomes" id="UP001178507">
    <property type="component" value="Unassembled WGS sequence"/>
</dbReference>
<evidence type="ECO:0000256" key="12">
    <source>
        <dbReference type="SAM" id="MobiDB-lite"/>
    </source>
</evidence>
<accession>A0AA36JH72</accession>
<evidence type="ECO:0000256" key="9">
    <source>
        <dbReference type="ARBA" id="ARBA00023163"/>
    </source>
</evidence>
<evidence type="ECO:0000256" key="4">
    <source>
        <dbReference type="ARBA" id="ARBA00022679"/>
    </source>
</evidence>
<dbReference type="GO" id="GO:0008270">
    <property type="term" value="F:zinc ion binding"/>
    <property type="evidence" value="ECO:0007669"/>
    <property type="project" value="UniProtKB-KW"/>
</dbReference>
<evidence type="ECO:0000259" key="14">
    <source>
        <dbReference type="Pfam" id="PF04560"/>
    </source>
</evidence>
<feature type="domain" description="RNA polymerase Rpb2" evidence="15">
    <location>
        <begin position="1169"/>
        <end position="1346"/>
    </location>
</feature>
<keyword evidence="3 11" id="KW-0240">DNA-directed RNA polymerase</keyword>
<dbReference type="GO" id="GO:0032549">
    <property type="term" value="F:ribonucleoside binding"/>
    <property type="evidence" value="ECO:0007669"/>
    <property type="project" value="InterPro"/>
</dbReference>
<dbReference type="Pfam" id="PF13516">
    <property type="entry name" value="LRR_6"/>
    <property type="match status" value="1"/>
</dbReference>
<name>A0AA36JH72_9DINO</name>
<dbReference type="SUPFAM" id="SSF52047">
    <property type="entry name" value="RNI-like"/>
    <property type="match status" value="3"/>
</dbReference>
<dbReference type="Gene3D" id="3.90.1800.10">
    <property type="entry name" value="RNA polymerase alpha subunit dimerisation domain"/>
    <property type="match status" value="1"/>
</dbReference>
<keyword evidence="6" id="KW-0479">Metal-binding</keyword>
<dbReference type="SMART" id="SM00368">
    <property type="entry name" value="LRR_RI"/>
    <property type="match status" value="6"/>
</dbReference>
<evidence type="ECO:0000256" key="5">
    <source>
        <dbReference type="ARBA" id="ARBA00022695"/>
    </source>
</evidence>
<evidence type="ECO:0000256" key="11">
    <source>
        <dbReference type="RuleBase" id="RU363031"/>
    </source>
</evidence>
<dbReference type="InterPro" id="IPR015712">
    <property type="entry name" value="DNA-dir_RNA_pol_su2"/>
</dbReference>
<dbReference type="GO" id="GO:0000428">
    <property type="term" value="C:DNA-directed RNA polymerase complex"/>
    <property type="evidence" value="ECO:0007669"/>
    <property type="project" value="UniProtKB-KW"/>
</dbReference>
<sequence length="2133" mass="237461">MALAQCQPGVWQGILVSLAPFVPLEAFRWQLLSKRISAELLWPQVFEGLDLTGRCIGPEGALALSRRLPRTQRKLSLDVSECGLGREGLRYLAEALPETLTALHLDVGRNGLEGADLEVLLRRLPAKAQRLELGLAASGLGPQGASDLAARLPPTLKELFLDLSFCRCGDGLLQAVGQLPLTHLELKLVSTGLRLSGLRSLPPTLQELRLDLDRLEDGRFAWDWPPGLRALEITSPALDLPALLPALAELRLRDLRLDAPKEDLDAGVFFWLGQCLPPCLKRLELDCLGSPSATKLSLLLQQLPSNLTQLRLECGQSQGGHQDPLANDLPNLRGLTHLDLGLSGCISAAGLEALLLAVPDVRVLRLDAYRSEWSNLAKGAAQLAKLSSLSDLELCLGMCPRLEDEDVAAILQHLPPSLRRLSLDVSSTELHLPVSPQLPELCELELKLGHTKALPLAEPWLDRPRLRRLCLDLRGAQDCLEMPWQPELRHLKLELRGCPVGPPALRSLGRSFQKLSTLELDFCLCGLGLEGISTLAAQLPERLSQLSLDLGSCALGDSGAEILAKHMPQRLSRLNLQLGNTEMSESGLLAIARALPKQLSQLQLGVAYLAAQSDCLLSLSPSLPKFLAKLVLDLRCCRVGTKGLAVLAHSLGPNLAQLELDFQKCELPTDARQGFLGALLAKRLLGSSTLRWWKQLSQYSYFQKNSMQAIPMWSYKASGRVLCGRKFDVLATHAGLTLVLMVRMVFMHIRLRSFVAKKSGLKGAISRFDLETEDDEKPEEPRKAEAEVQLIQPLAHRQRRFYKRAMAAAGKQDGLNYKDLEYALQEGKLQEAVTRAVYATCLEGGGTPFTVRGSVRAFVKGCAATLREVPSAKLPGHSEAAPGSPDLRAGNTCSPQMKPGGVMCPEERGILSGNQQPRVGEQLEMLQNQTERMAASAHEGWQGWVPCSSQAERSLEIRYHAACDSMPAPALVKHGNWWRQEWPWDEEIKKRKLTEEAQVPSISDKWRLVDLFLEYKGLVTQHIDSYNHFVGVRMQQIVKATSNNVVRSESDKNWFLRYENIRVGKPSKTEDMVVSETNPHMCRLRDLTYAAPIFVDVIYYKGDRRHIRKRDLEIGMLPVMLRSNLCVLSGKSKEEEVVALGECPYDPGGYFIVKGVERVLMMQEQALMNRIVVEYDSKKVLQAFVTSSSEDNKSRTVVVANPLARKKGLYVKHSSFAELIPISILMKAMGVQSDMEIVQMVGIERKYLDTLMISLQECHERNIFSQKAALDYLAAKIKVRPGQERRRKEDPMDLIHRQVLSHVECQNQNLAPKIRYFGLMIRRVINAMYDPRLVDDRDYYGNKRLELSGQLVEVLFEDQFKSMNSELQKQADLLLSKWHQSSAARAKDMSSYPDILESWQDRSRLTRAMANAISTGNWNIKRFRIDRAGVSQVLSRFSYMSCVGSMMRVKSQFEKSRKVAGPRALQPSQWGMLCPADTPEGEQCGLVKHLALLTHVTTGEGQGGAALRQMCYCLGVEDAHAMSGEELHHIGNYLVFLNGNLLGIHRRPKRFMASLQQLRRRGLIGEFVSIYEDEGWHAIFVASDGGRLCRPLIIVADGKPRFIPEKHVPMMLKRREEGRMSFADFLQQGVVEWVDVNEENNLFIALHPEDITAETTHLEIEPFTLLGVVSGLIPYPNHNQSPRNTYECAMGKQAMGCIAMNQFTRSDTLLLGLVYPEKPLCASKTLNLVNFHHLGAGQNASVAVMSYSGYDIEDAIIMNRAALDRGFGRCFVMRRQSVQMVAHSDGSTDLLAPPAKNDGKAGRRGHNARQSVLDDDGMVRPAEKVEDGFCLANKISPVDTKGIQEFTGAHMKYKSTPVNYKNPVSSYIDRVLLTTDAEGMKVYKVITRQTRRPEVGDKFASRHGQKGVVGLIVPEQDLPFSETGWRPDLIMNPHGFPSRMTVGKMLECIGSKAAVMEGQFANGSAFGGTPAQEIYRTLISHGFAPTGKDYLTSGITGEPIEAYIFCGPIYYQKLKHMVVDKMHARARGPRMLLTRQPTEGRAKEGGLRLGEMERDCLVAYGASNLLLERLMLSSDVCNPTVCRKCGLFSRPDWCKLCGSAEWVTSVRLPYACKLLFQEMQAMNVCCKLQLAER</sequence>
<dbReference type="InterPro" id="IPR007646">
    <property type="entry name" value="RNA_pol_Rpb2_4"/>
</dbReference>
<dbReference type="Pfam" id="PF04566">
    <property type="entry name" value="RNA_pol_Rpb2_4"/>
    <property type="match status" value="1"/>
</dbReference>
<reference evidence="20" key="1">
    <citation type="submission" date="2023-08" db="EMBL/GenBank/DDBJ databases">
        <authorList>
            <person name="Chen Y."/>
            <person name="Shah S."/>
            <person name="Dougan E. K."/>
            <person name="Thang M."/>
            <person name="Chan C."/>
        </authorList>
    </citation>
    <scope>NUCLEOTIDE SEQUENCE</scope>
</reference>
<evidence type="ECO:0000313" key="20">
    <source>
        <dbReference type="EMBL" id="CAJ1405581.1"/>
    </source>
</evidence>
<feature type="domain" description="RNA polymerase Rpb2" evidence="17">
    <location>
        <begin position="1432"/>
        <end position="1496"/>
    </location>
</feature>
<evidence type="ECO:0000259" key="18">
    <source>
        <dbReference type="Pfam" id="PF04566"/>
    </source>
</evidence>
<feature type="domain" description="DNA-directed RNA polymerase subunit 2 hybrid-binding" evidence="13">
    <location>
        <begin position="1670"/>
        <end position="2043"/>
    </location>
</feature>
<protein>
    <recommendedName>
        <fullName evidence="11">DNA-directed RNA polymerase subunit beta</fullName>
        <ecNumber evidence="11">2.7.7.6</ecNumber>
    </recommendedName>
</protein>
<feature type="domain" description="RNA polymerase beta subunit protrusion" evidence="16">
    <location>
        <begin position="1017"/>
        <end position="1379"/>
    </location>
</feature>
<dbReference type="GO" id="GO:0003677">
    <property type="term" value="F:DNA binding"/>
    <property type="evidence" value="ECO:0007669"/>
    <property type="project" value="InterPro"/>
</dbReference>
<dbReference type="GO" id="GO:0005634">
    <property type="term" value="C:nucleus"/>
    <property type="evidence" value="ECO:0007669"/>
    <property type="project" value="UniProtKB-SubCell"/>
</dbReference>
<comment type="similarity">
    <text evidence="2 11">Belongs to the RNA polymerase beta chain family.</text>
</comment>
<dbReference type="Gene3D" id="3.90.1100.10">
    <property type="match status" value="2"/>
</dbReference>
<evidence type="ECO:0000256" key="3">
    <source>
        <dbReference type="ARBA" id="ARBA00022478"/>
    </source>
</evidence>
<evidence type="ECO:0000313" key="21">
    <source>
        <dbReference type="Proteomes" id="UP001178507"/>
    </source>
</evidence>
<dbReference type="InterPro" id="IPR001611">
    <property type="entry name" value="Leu-rich_rpt"/>
</dbReference>
<evidence type="ECO:0000259" key="13">
    <source>
        <dbReference type="Pfam" id="PF00562"/>
    </source>
</evidence>
<dbReference type="Pfam" id="PF04561">
    <property type="entry name" value="RNA_pol_Rpb2_2"/>
    <property type="match status" value="1"/>
</dbReference>
<keyword evidence="9 11" id="KW-0804">Transcription</keyword>
<dbReference type="PANTHER" id="PTHR20856">
    <property type="entry name" value="DNA-DIRECTED RNA POLYMERASE I SUBUNIT 2"/>
    <property type="match status" value="1"/>
</dbReference>
<dbReference type="InterPro" id="IPR032675">
    <property type="entry name" value="LRR_dom_sf"/>
</dbReference>
<keyword evidence="21" id="KW-1185">Reference proteome</keyword>
<keyword evidence="7" id="KW-0863">Zinc-finger</keyword>
<evidence type="ECO:0000259" key="16">
    <source>
        <dbReference type="Pfam" id="PF04563"/>
    </source>
</evidence>
<comment type="subcellular location">
    <subcellularLocation>
        <location evidence="1">Nucleus</location>
    </subcellularLocation>
</comment>
<dbReference type="InterPro" id="IPR014724">
    <property type="entry name" value="RNA_pol_RPB2_OB-fold"/>
</dbReference>
<comment type="catalytic activity">
    <reaction evidence="11">
        <text>RNA(n) + a ribonucleoside 5'-triphosphate = RNA(n+1) + diphosphate</text>
        <dbReference type="Rhea" id="RHEA:21248"/>
        <dbReference type="Rhea" id="RHEA-COMP:14527"/>
        <dbReference type="Rhea" id="RHEA-COMP:17342"/>
        <dbReference type="ChEBI" id="CHEBI:33019"/>
        <dbReference type="ChEBI" id="CHEBI:61557"/>
        <dbReference type="ChEBI" id="CHEBI:140395"/>
        <dbReference type="EC" id="2.7.7.6"/>
    </reaction>
</comment>
<dbReference type="InterPro" id="IPR007647">
    <property type="entry name" value="RNA_pol_Rpb2_5"/>
</dbReference>
<comment type="caution">
    <text evidence="20">The sequence shown here is derived from an EMBL/GenBank/DDBJ whole genome shotgun (WGS) entry which is preliminary data.</text>
</comment>
<feature type="domain" description="RNA polymerase Rpb2" evidence="18">
    <location>
        <begin position="1535"/>
        <end position="1595"/>
    </location>
</feature>
<dbReference type="Gene3D" id="2.40.270.10">
    <property type="entry name" value="DNA-directed RNA polymerase, subunit 2, domain 6"/>
    <property type="match status" value="1"/>
</dbReference>
<dbReference type="Pfam" id="PF04567">
    <property type="entry name" value="RNA_pol_Rpb2_5"/>
    <property type="match status" value="1"/>
</dbReference>
<dbReference type="InterPro" id="IPR007120">
    <property type="entry name" value="DNA-dir_RNAP_su2_dom"/>
</dbReference>
<dbReference type="InterPro" id="IPR037033">
    <property type="entry name" value="DNA-dir_RNAP_su2_hyb_sf"/>
</dbReference>
<dbReference type="FunFam" id="2.40.270.10:FF:000011">
    <property type="entry name" value="DNA-directed RNA polymerase subunit beta"/>
    <property type="match status" value="1"/>
</dbReference>
<evidence type="ECO:0000256" key="7">
    <source>
        <dbReference type="ARBA" id="ARBA00022771"/>
    </source>
</evidence>
<dbReference type="Gene3D" id="2.40.50.150">
    <property type="match status" value="1"/>
</dbReference>
<feature type="region of interest" description="Disordered" evidence="12">
    <location>
        <begin position="873"/>
        <end position="894"/>
    </location>
</feature>
<dbReference type="EC" id="2.7.7.6" evidence="11"/>
<dbReference type="EMBL" id="CAUJNA010003592">
    <property type="protein sequence ID" value="CAJ1405581.1"/>
    <property type="molecule type" value="Genomic_DNA"/>
</dbReference>
<dbReference type="Gene3D" id="3.80.10.10">
    <property type="entry name" value="Ribonuclease Inhibitor"/>
    <property type="match status" value="3"/>
</dbReference>
<dbReference type="FunFam" id="3.90.1070.20:FF:000002">
    <property type="entry name" value="DNA-directed RNA polymerase subunit beta"/>
    <property type="match status" value="1"/>
</dbReference>
<evidence type="ECO:0000259" key="17">
    <source>
        <dbReference type="Pfam" id="PF04565"/>
    </source>
</evidence>
<gene>
    <name evidence="20" type="ORF">EVOR1521_LOCUS27752</name>
</gene>
<dbReference type="Pfam" id="PF00562">
    <property type="entry name" value="RNA_pol_Rpb2_6"/>
    <property type="match status" value="1"/>
</dbReference>
<evidence type="ECO:0000256" key="6">
    <source>
        <dbReference type="ARBA" id="ARBA00022723"/>
    </source>
</evidence>
<proteinExistence type="inferred from homology"/>
<keyword evidence="4 11" id="KW-0808">Transferase</keyword>
<dbReference type="InterPro" id="IPR007644">
    <property type="entry name" value="RNA_pol_bsu_protrusion"/>
</dbReference>
<dbReference type="InterPro" id="IPR007121">
    <property type="entry name" value="RNA_pol_bsu_CS"/>
</dbReference>
<dbReference type="InterPro" id="IPR007642">
    <property type="entry name" value="RNA_pol_Rpb2_2"/>
</dbReference>
<dbReference type="PROSITE" id="PS01166">
    <property type="entry name" value="RNA_POL_BETA"/>
    <property type="match status" value="1"/>
</dbReference>
<dbReference type="GO" id="GO:0003899">
    <property type="term" value="F:DNA-directed RNA polymerase activity"/>
    <property type="evidence" value="ECO:0007669"/>
    <property type="project" value="UniProtKB-EC"/>
</dbReference>
<keyword evidence="5 11" id="KW-0548">Nucleotidyltransferase</keyword>
<dbReference type="SUPFAM" id="SSF64484">
    <property type="entry name" value="beta and beta-prime subunits of DNA dependent RNA-polymerase"/>
    <property type="match status" value="1"/>
</dbReference>
<evidence type="ECO:0000256" key="1">
    <source>
        <dbReference type="ARBA" id="ARBA00004123"/>
    </source>
</evidence>
<dbReference type="FunFam" id="2.40.270.10:FF:000006">
    <property type="entry name" value="DNA-directed RNA polymerase subunit beta"/>
    <property type="match status" value="1"/>
</dbReference>
<organism evidence="20 21">
    <name type="scientific">Effrenium voratum</name>
    <dbReference type="NCBI Taxonomy" id="2562239"/>
    <lineage>
        <taxon>Eukaryota</taxon>
        <taxon>Sar</taxon>
        <taxon>Alveolata</taxon>
        <taxon>Dinophyceae</taxon>
        <taxon>Suessiales</taxon>
        <taxon>Symbiodiniaceae</taxon>
        <taxon>Effrenium</taxon>
    </lineage>
</organism>
<dbReference type="Pfam" id="PF04560">
    <property type="entry name" value="RNA_pol_Rpb2_7"/>
    <property type="match status" value="1"/>
</dbReference>
<dbReference type="CDD" id="cd00653">
    <property type="entry name" value="RNA_pol_B_RPB2"/>
    <property type="match status" value="1"/>
</dbReference>
<feature type="domain" description="RNA polymerase Rpb2" evidence="19">
    <location>
        <begin position="1622"/>
        <end position="1654"/>
    </location>
</feature>
<evidence type="ECO:0000256" key="10">
    <source>
        <dbReference type="ARBA" id="ARBA00023242"/>
    </source>
</evidence>
<dbReference type="Pfam" id="PF04565">
    <property type="entry name" value="RNA_pol_Rpb2_3"/>
    <property type="match status" value="1"/>
</dbReference>
<dbReference type="Gene3D" id="3.90.1070.20">
    <property type="match status" value="1"/>
</dbReference>
<dbReference type="GO" id="GO:0006351">
    <property type="term" value="P:DNA-templated transcription"/>
    <property type="evidence" value="ECO:0007669"/>
    <property type="project" value="InterPro"/>
</dbReference>
<evidence type="ECO:0000259" key="19">
    <source>
        <dbReference type="Pfam" id="PF04567"/>
    </source>
</evidence>
<dbReference type="InterPro" id="IPR007645">
    <property type="entry name" value="RNA_pol_Rpb2_3"/>
</dbReference>